<keyword evidence="2" id="KW-1185">Reference proteome</keyword>
<dbReference type="EMBL" id="OU892282">
    <property type="protein sequence ID" value="CAG9770248.1"/>
    <property type="molecule type" value="Genomic_DNA"/>
</dbReference>
<reference evidence="1" key="1">
    <citation type="submission" date="2022-01" db="EMBL/GenBank/DDBJ databases">
        <authorList>
            <person name="King R."/>
        </authorList>
    </citation>
    <scope>NUCLEOTIDE SEQUENCE</scope>
</reference>
<dbReference type="AlphaFoldDB" id="A0A9N9QQP7"/>
<evidence type="ECO:0000313" key="2">
    <source>
        <dbReference type="Proteomes" id="UP001152799"/>
    </source>
</evidence>
<organism evidence="1 2">
    <name type="scientific">Ceutorhynchus assimilis</name>
    <name type="common">cabbage seed weevil</name>
    <dbReference type="NCBI Taxonomy" id="467358"/>
    <lineage>
        <taxon>Eukaryota</taxon>
        <taxon>Metazoa</taxon>
        <taxon>Ecdysozoa</taxon>
        <taxon>Arthropoda</taxon>
        <taxon>Hexapoda</taxon>
        <taxon>Insecta</taxon>
        <taxon>Pterygota</taxon>
        <taxon>Neoptera</taxon>
        <taxon>Endopterygota</taxon>
        <taxon>Coleoptera</taxon>
        <taxon>Polyphaga</taxon>
        <taxon>Cucujiformia</taxon>
        <taxon>Curculionidae</taxon>
        <taxon>Ceutorhynchinae</taxon>
        <taxon>Ceutorhynchus</taxon>
    </lineage>
</organism>
<proteinExistence type="predicted"/>
<protein>
    <submittedName>
        <fullName evidence="1">Uncharacterized protein</fullName>
    </submittedName>
</protein>
<name>A0A9N9QQP7_9CUCU</name>
<sequence length="92" mass="10784">MDVDDMEDGLNELEQIEKKSNLLVVGIPKQNEEARESLRKVFTAMKVTMQDEDIKEIYRINSKEDAPVMLKLETHEIRSTIFKKIKELKGKY</sequence>
<dbReference type="OrthoDB" id="6782599at2759"/>
<dbReference type="Proteomes" id="UP001152799">
    <property type="component" value="Chromosome 6"/>
</dbReference>
<evidence type="ECO:0000313" key="1">
    <source>
        <dbReference type="EMBL" id="CAG9770248.1"/>
    </source>
</evidence>
<gene>
    <name evidence="1" type="ORF">CEUTPL_LOCUS10703</name>
</gene>
<accession>A0A9N9QQP7</accession>